<keyword evidence="1" id="KW-1133">Transmembrane helix</keyword>
<evidence type="ECO:0000313" key="3">
    <source>
        <dbReference type="Proteomes" id="UP000631535"/>
    </source>
</evidence>
<sequence length="189" mass="19011">MPGATEGARSRLSAEDRTALISVIVCLLGIGGLLVGGVSLAVHHAIKGPESKYQVAFSTVGEACGGSREPGKPDSGVKGLVLDREKGELLYCGLVPGVGGTPAGSGGAFTGEETARVTKLAISLAAEGGLSDGEEDTVERLAEKIGRKHGYEPPSLAERATGVAGWYGLGAGAVLLVGLGLWGHYTGEA</sequence>
<reference evidence="3" key="1">
    <citation type="journal article" date="2019" name="Int. J. Syst. Evol. Microbiol.">
        <title>The Global Catalogue of Microorganisms (GCM) 10K type strain sequencing project: providing services to taxonomists for standard genome sequencing and annotation.</title>
        <authorList>
            <consortium name="The Broad Institute Genomics Platform"/>
            <consortium name="The Broad Institute Genome Sequencing Center for Infectious Disease"/>
            <person name="Wu L."/>
            <person name="Ma J."/>
        </authorList>
    </citation>
    <scope>NUCLEOTIDE SEQUENCE [LARGE SCALE GENOMIC DNA]</scope>
    <source>
        <strain evidence="3">CGMCC 4.7178</strain>
    </source>
</reference>
<dbReference type="Proteomes" id="UP000631535">
    <property type="component" value="Unassembled WGS sequence"/>
</dbReference>
<feature type="transmembrane region" description="Helical" evidence="1">
    <location>
        <begin position="164"/>
        <end position="185"/>
    </location>
</feature>
<keyword evidence="1" id="KW-0472">Membrane</keyword>
<proteinExistence type="predicted"/>
<feature type="transmembrane region" description="Helical" evidence="1">
    <location>
        <begin position="20"/>
        <end position="42"/>
    </location>
</feature>
<accession>A0ABQ2LTE1</accession>
<evidence type="ECO:0000256" key="1">
    <source>
        <dbReference type="SAM" id="Phobius"/>
    </source>
</evidence>
<dbReference type="EMBL" id="BMMP01000002">
    <property type="protein sequence ID" value="GGO42976.1"/>
    <property type="molecule type" value="Genomic_DNA"/>
</dbReference>
<protein>
    <submittedName>
        <fullName evidence="2">Uncharacterized protein</fullName>
    </submittedName>
</protein>
<comment type="caution">
    <text evidence="2">The sequence shown here is derived from an EMBL/GenBank/DDBJ whole genome shotgun (WGS) entry which is preliminary data.</text>
</comment>
<keyword evidence="1" id="KW-0812">Transmembrane</keyword>
<dbReference type="RefSeq" id="WP_189035391.1">
    <property type="nucleotide sequence ID" value="NZ_BMMP01000002.1"/>
</dbReference>
<organism evidence="2 3">
    <name type="scientific">Streptomyces daqingensis</name>
    <dbReference type="NCBI Taxonomy" id="1472640"/>
    <lineage>
        <taxon>Bacteria</taxon>
        <taxon>Bacillati</taxon>
        <taxon>Actinomycetota</taxon>
        <taxon>Actinomycetes</taxon>
        <taxon>Kitasatosporales</taxon>
        <taxon>Streptomycetaceae</taxon>
        <taxon>Streptomyces</taxon>
    </lineage>
</organism>
<keyword evidence="3" id="KW-1185">Reference proteome</keyword>
<evidence type="ECO:0000313" key="2">
    <source>
        <dbReference type="EMBL" id="GGO42976.1"/>
    </source>
</evidence>
<gene>
    <name evidence="2" type="ORF">GCM10012287_05030</name>
</gene>
<name>A0ABQ2LTE1_9ACTN</name>